<name>A0AAJ0FFU6_9PEZI</name>
<keyword evidence="2" id="KW-1185">Reference proteome</keyword>
<protein>
    <recommendedName>
        <fullName evidence="3">Protein kinase domain-containing protein</fullName>
    </recommendedName>
</protein>
<dbReference type="GeneID" id="85311272"/>
<sequence>MYAKLRDLQGVVLPKYYGQVTWADGTPALLFSDIGGNALCEPAAAEISEDRLRELLTNAYDTMAFYNIAHTDAKLDNFILVGDRIMVVDLEMAEEGRPDQVRSWNDGSIWHLLRTYKDRQGVL</sequence>
<dbReference type="InterPro" id="IPR011009">
    <property type="entry name" value="Kinase-like_dom_sf"/>
</dbReference>
<proteinExistence type="predicted"/>
<dbReference type="EMBL" id="MU839010">
    <property type="protein sequence ID" value="KAK1766931.1"/>
    <property type="molecule type" value="Genomic_DNA"/>
</dbReference>
<comment type="caution">
    <text evidence="1">The sequence shown here is derived from an EMBL/GenBank/DDBJ whole genome shotgun (WGS) entry which is preliminary data.</text>
</comment>
<dbReference type="AlphaFoldDB" id="A0AAJ0FFU6"/>
<evidence type="ECO:0000313" key="2">
    <source>
        <dbReference type="Proteomes" id="UP001244011"/>
    </source>
</evidence>
<dbReference type="Proteomes" id="UP001244011">
    <property type="component" value="Unassembled WGS sequence"/>
</dbReference>
<dbReference type="SUPFAM" id="SSF56112">
    <property type="entry name" value="Protein kinase-like (PK-like)"/>
    <property type="match status" value="1"/>
</dbReference>
<evidence type="ECO:0008006" key="3">
    <source>
        <dbReference type="Google" id="ProtNLM"/>
    </source>
</evidence>
<organism evidence="1 2">
    <name type="scientific">Phialemonium atrogriseum</name>
    <dbReference type="NCBI Taxonomy" id="1093897"/>
    <lineage>
        <taxon>Eukaryota</taxon>
        <taxon>Fungi</taxon>
        <taxon>Dikarya</taxon>
        <taxon>Ascomycota</taxon>
        <taxon>Pezizomycotina</taxon>
        <taxon>Sordariomycetes</taxon>
        <taxon>Sordariomycetidae</taxon>
        <taxon>Cephalothecales</taxon>
        <taxon>Cephalothecaceae</taxon>
        <taxon>Phialemonium</taxon>
    </lineage>
</organism>
<evidence type="ECO:0000313" key="1">
    <source>
        <dbReference type="EMBL" id="KAK1766931.1"/>
    </source>
</evidence>
<gene>
    <name evidence="1" type="ORF">QBC33DRAFT_540680</name>
</gene>
<dbReference type="RefSeq" id="XP_060283144.1">
    <property type="nucleotide sequence ID" value="XM_060428085.1"/>
</dbReference>
<accession>A0AAJ0FFU6</accession>
<reference evidence="1" key="1">
    <citation type="submission" date="2023-06" db="EMBL/GenBank/DDBJ databases">
        <title>Genome-scale phylogeny and comparative genomics of the fungal order Sordariales.</title>
        <authorList>
            <consortium name="Lawrence Berkeley National Laboratory"/>
            <person name="Hensen N."/>
            <person name="Bonometti L."/>
            <person name="Westerberg I."/>
            <person name="Brannstrom I.O."/>
            <person name="Guillou S."/>
            <person name="Cros-Aarteil S."/>
            <person name="Calhoun S."/>
            <person name="Haridas S."/>
            <person name="Kuo A."/>
            <person name="Mondo S."/>
            <person name="Pangilinan J."/>
            <person name="Riley R."/>
            <person name="Labutti K."/>
            <person name="Andreopoulos B."/>
            <person name="Lipzen A."/>
            <person name="Chen C."/>
            <person name="Yanf M."/>
            <person name="Daum C."/>
            <person name="Ng V."/>
            <person name="Clum A."/>
            <person name="Steindorff A."/>
            <person name="Ohm R."/>
            <person name="Martin F."/>
            <person name="Silar P."/>
            <person name="Natvig D."/>
            <person name="Lalanne C."/>
            <person name="Gautier V."/>
            <person name="Ament-Velasquez S.L."/>
            <person name="Kruys A."/>
            <person name="Hutchinson M.I."/>
            <person name="Powell A.J."/>
            <person name="Barry K."/>
            <person name="Miller A.N."/>
            <person name="Grigoriev I.V."/>
            <person name="Debuchy R."/>
            <person name="Gladieux P."/>
            <person name="Thoren M.H."/>
            <person name="Johannesson H."/>
        </authorList>
    </citation>
    <scope>NUCLEOTIDE SEQUENCE</scope>
    <source>
        <strain evidence="1">8032-3</strain>
    </source>
</reference>